<dbReference type="PANTHER" id="PTHR21068:SF43">
    <property type="entry name" value="SPARTIN"/>
    <property type="match status" value="1"/>
</dbReference>
<feature type="region of interest" description="Disordered" evidence="1">
    <location>
        <begin position="224"/>
        <end position="243"/>
    </location>
</feature>
<dbReference type="SMART" id="SM00745">
    <property type="entry name" value="MIT"/>
    <property type="match status" value="1"/>
</dbReference>
<protein>
    <recommendedName>
        <fullName evidence="2">MIT domain-containing protein</fullName>
    </recommendedName>
</protein>
<dbReference type="Pfam" id="PF06911">
    <property type="entry name" value="Senescence"/>
    <property type="match status" value="1"/>
</dbReference>
<evidence type="ECO:0000313" key="3">
    <source>
        <dbReference type="EMBL" id="KAK6305779.1"/>
    </source>
</evidence>
<dbReference type="GO" id="GO:0030514">
    <property type="term" value="P:negative regulation of BMP signaling pathway"/>
    <property type="evidence" value="ECO:0007669"/>
    <property type="project" value="TreeGrafter"/>
</dbReference>
<dbReference type="InterPro" id="IPR009686">
    <property type="entry name" value="Senescence/spartin_C"/>
</dbReference>
<sequence length="646" mass="67800">MIWMRMQTQIKAEMSVLLSLASLGREDQGTALPLLGPASPRYFEITGLPLKISSPQGLAADQAGQGPQALELYRRGRQHLTLGLEVPTRGPRNQGAPWDTARQLQQKMRETLTNISTRVANMETAGVMPAGQGGPALVDLVDLSSQCLYPTLGPLVPPVPQPGSSNPLLHLYPTLPPKAGTTGTTMATSLPVIPALPLGLPGEQPPAYTPKPTDGHHSLAYGPAGGGGLGLGGAPQPGGEVGGDGEELLFLPRGVQMFFVSSDGQVGTPSYPGYLRIIRFSSQLKDMANGGASAFLHVCDWLYPLMPDTPVLLSTSGIFMFPDTMAGMPGSYVGVVLSSELPAADRHAFQDLLSQLTELRVQGPEEGAGSEIMNLSEKVPIGLPVEGAGAGTGEEKPPLPEWSEKMSQGILAGASWLSKGFVRGAEATGKAIHKGASKLREHITPENVPAEVSPGVTKSLHHAKQATGGAVRVSQFLVDGVCTVAGCVGEKLAPHVKKHGSKLIPESMKNTKDGRSNLDGAMVVAASSMQGLSTMWTGLETGAKNIGKSVTSETVTTVKHKYGDDVSKAMDTGIQSVINVGVAAFNVDNLGIKGVLKTAGKQTAKAVCKEQNNTTQATVGDHKHTFNGGPAEKEMRERKNNEEEKK</sequence>
<dbReference type="PANTHER" id="PTHR21068">
    <property type="entry name" value="SPARTIN"/>
    <property type="match status" value="1"/>
</dbReference>
<feature type="domain" description="MIT" evidence="2">
    <location>
        <begin position="46"/>
        <end position="121"/>
    </location>
</feature>
<accession>A0AAN8QH98</accession>
<dbReference type="GO" id="GO:0005886">
    <property type="term" value="C:plasma membrane"/>
    <property type="evidence" value="ECO:0007669"/>
    <property type="project" value="TreeGrafter"/>
</dbReference>
<dbReference type="Gene3D" id="1.20.58.80">
    <property type="entry name" value="Phosphotransferase system, lactose/cellobiose-type IIA subunit"/>
    <property type="match status" value="1"/>
</dbReference>
<name>A0AAN8QH98_9TELE</name>
<gene>
    <name evidence="3" type="ORF">J4Q44_G00245590</name>
</gene>
<dbReference type="AlphaFoldDB" id="A0AAN8QH98"/>
<dbReference type="GO" id="GO:0051301">
    <property type="term" value="P:cell division"/>
    <property type="evidence" value="ECO:0007669"/>
    <property type="project" value="TreeGrafter"/>
</dbReference>
<feature type="compositionally biased region" description="Gly residues" evidence="1">
    <location>
        <begin position="224"/>
        <end position="242"/>
    </location>
</feature>
<proteinExistence type="predicted"/>
<feature type="region of interest" description="Disordered" evidence="1">
    <location>
        <begin position="611"/>
        <end position="646"/>
    </location>
</feature>
<dbReference type="InterPro" id="IPR007330">
    <property type="entry name" value="MIT_dom"/>
</dbReference>
<reference evidence="3 4" key="1">
    <citation type="submission" date="2021-04" db="EMBL/GenBank/DDBJ databases">
        <authorList>
            <person name="De Guttry C."/>
            <person name="Zahm M."/>
            <person name="Klopp C."/>
            <person name="Cabau C."/>
            <person name="Louis A."/>
            <person name="Berthelot C."/>
            <person name="Parey E."/>
            <person name="Roest Crollius H."/>
            <person name="Montfort J."/>
            <person name="Robinson-Rechavi M."/>
            <person name="Bucao C."/>
            <person name="Bouchez O."/>
            <person name="Gislard M."/>
            <person name="Lluch J."/>
            <person name="Milhes M."/>
            <person name="Lampietro C."/>
            <person name="Lopez Roques C."/>
            <person name="Donnadieu C."/>
            <person name="Braasch I."/>
            <person name="Desvignes T."/>
            <person name="Postlethwait J."/>
            <person name="Bobe J."/>
            <person name="Wedekind C."/>
            <person name="Guiguen Y."/>
        </authorList>
    </citation>
    <scope>NUCLEOTIDE SEQUENCE [LARGE SCALE GENOMIC DNA]</scope>
    <source>
        <strain evidence="3">Cs_M1</strain>
        <tissue evidence="3">Blood</tissue>
    </source>
</reference>
<evidence type="ECO:0000256" key="1">
    <source>
        <dbReference type="SAM" id="MobiDB-lite"/>
    </source>
</evidence>
<dbReference type="Proteomes" id="UP001356427">
    <property type="component" value="Unassembled WGS sequence"/>
</dbReference>
<dbReference type="EMBL" id="JAGTTL010000022">
    <property type="protein sequence ID" value="KAK6305779.1"/>
    <property type="molecule type" value="Genomic_DNA"/>
</dbReference>
<dbReference type="InterPro" id="IPR045036">
    <property type="entry name" value="Spartin-like"/>
</dbReference>
<evidence type="ECO:0000259" key="2">
    <source>
        <dbReference type="SMART" id="SM00745"/>
    </source>
</evidence>
<feature type="compositionally biased region" description="Basic and acidic residues" evidence="1">
    <location>
        <begin position="631"/>
        <end position="646"/>
    </location>
</feature>
<comment type="caution">
    <text evidence="3">The sequence shown here is derived from an EMBL/GenBank/DDBJ whole genome shotgun (WGS) entry which is preliminary data.</text>
</comment>
<evidence type="ECO:0000313" key="4">
    <source>
        <dbReference type="Proteomes" id="UP001356427"/>
    </source>
</evidence>
<keyword evidence="4" id="KW-1185">Reference proteome</keyword>
<organism evidence="3 4">
    <name type="scientific">Coregonus suidteri</name>
    <dbReference type="NCBI Taxonomy" id="861788"/>
    <lineage>
        <taxon>Eukaryota</taxon>
        <taxon>Metazoa</taxon>
        <taxon>Chordata</taxon>
        <taxon>Craniata</taxon>
        <taxon>Vertebrata</taxon>
        <taxon>Euteleostomi</taxon>
        <taxon>Actinopterygii</taxon>
        <taxon>Neopterygii</taxon>
        <taxon>Teleostei</taxon>
        <taxon>Protacanthopterygii</taxon>
        <taxon>Salmoniformes</taxon>
        <taxon>Salmonidae</taxon>
        <taxon>Coregoninae</taxon>
        <taxon>Coregonus</taxon>
    </lineage>
</organism>